<feature type="compositionally biased region" description="Polar residues" evidence="1">
    <location>
        <begin position="32"/>
        <end position="50"/>
    </location>
</feature>
<organism evidence="3 4">
    <name type="scientific">Exidia glandulosa HHB12029</name>
    <dbReference type="NCBI Taxonomy" id="1314781"/>
    <lineage>
        <taxon>Eukaryota</taxon>
        <taxon>Fungi</taxon>
        <taxon>Dikarya</taxon>
        <taxon>Basidiomycota</taxon>
        <taxon>Agaricomycotina</taxon>
        <taxon>Agaricomycetes</taxon>
        <taxon>Auriculariales</taxon>
        <taxon>Exidiaceae</taxon>
        <taxon>Exidia</taxon>
    </lineage>
</organism>
<evidence type="ECO:0000256" key="1">
    <source>
        <dbReference type="SAM" id="MobiDB-lite"/>
    </source>
</evidence>
<feature type="transmembrane region" description="Helical" evidence="2">
    <location>
        <begin position="6"/>
        <end position="23"/>
    </location>
</feature>
<protein>
    <submittedName>
        <fullName evidence="3">Uncharacterized protein</fullName>
    </submittedName>
</protein>
<feature type="compositionally biased region" description="Polar residues" evidence="1">
    <location>
        <begin position="58"/>
        <end position="67"/>
    </location>
</feature>
<reference evidence="3 4" key="1">
    <citation type="journal article" date="2016" name="Mol. Biol. Evol.">
        <title>Comparative Genomics of Early-Diverging Mushroom-Forming Fungi Provides Insights into the Origins of Lignocellulose Decay Capabilities.</title>
        <authorList>
            <person name="Nagy L.G."/>
            <person name="Riley R."/>
            <person name="Tritt A."/>
            <person name="Adam C."/>
            <person name="Daum C."/>
            <person name="Floudas D."/>
            <person name="Sun H."/>
            <person name="Yadav J.S."/>
            <person name="Pangilinan J."/>
            <person name="Larsson K.H."/>
            <person name="Matsuura K."/>
            <person name="Barry K."/>
            <person name="Labutti K."/>
            <person name="Kuo R."/>
            <person name="Ohm R.A."/>
            <person name="Bhattacharya S.S."/>
            <person name="Shirouzu T."/>
            <person name="Yoshinaga Y."/>
            <person name="Martin F.M."/>
            <person name="Grigoriev I.V."/>
            <person name="Hibbett D.S."/>
        </authorList>
    </citation>
    <scope>NUCLEOTIDE SEQUENCE [LARGE SCALE GENOMIC DNA]</scope>
    <source>
        <strain evidence="3 4">HHB12029</strain>
    </source>
</reference>
<dbReference type="Proteomes" id="UP000077266">
    <property type="component" value="Unassembled WGS sequence"/>
</dbReference>
<evidence type="ECO:0000313" key="4">
    <source>
        <dbReference type="Proteomes" id="UP000077266"/>
    </source>
</evidence>
<evidence type="ECO:0000256" key="2">
    <source>
        <dbReference type="SAM" id="Phobius"/>
    </source>
</evidence>
<proteinExistence type="predicted"/>
<keyword evidence="2" id="KW-1133">Transmembrane helix</keyword>
<keyword evidence="2" id="KW-0472">Membrane</keyword>
<gene>
    <name evidence="3" type="ORF">EXIGLDRAFT_723248</name>
</gene>
<feature type="region of interest" description="Disordered" evidence="1">
    <location>
        <begin position="32"/>
        <end position="109"/>
    </location>
</feature>
<keyword evidence="2" id="KW-0812">Transmembrane</keyword>
<evidence type="ECO:0000313" key="3">
    <source>
        <dbReference type="EMBL" id="KZV87908.1"/>
    </source>
</evidence>
<name>A0A165EXA9_EXIGL</name>
<accession>A0A165EXA9</accession>
<dbReference type="AlphaFoldDB" id="A0A165EXA9"/>
<sequence length="109" mass="12044">MAIAIALSVVAFAIISLLLVIFLRRRAGRLRTTSPLTDSSTHASTGTRFDTTIRPFTLTRSPPQRSKTSTDDHFDWQPSSQVPRQDAAHDEPGPPRPSIDSARTRVALY</sequence>
<keyword evidence="4" id="KW-1185">Reference proteome</keyword>
<dbReference type="EMBL" id="KV426112">
    <property type="protein sequence ID" value="KZV87908.1"/>
    <property type="molecule type" value="Genomic_DNA"/>
</dbReference>
<dbReference type="InParanoid" id="A0A165EXA9"/>